<protein>
    <submittedName>
        <fullName evidence="7">Phage-infection protein-like hypothetical membrane-spanning protein</fullName>
    </submittedName>
</protein>
<feature type="transmembrane region" description="Helical" evidence="5">
    <location>
        <begin position="772"/>
        <end position="791"/>
    </location>
</feature>
<dbReference type="NCBIfam" id="TIGR03061">
    <property type="entry name" value="pip_yhgE_Nterm"/>
    <property type="match status" value="1"/>
</dbReference>
<evidence type="ECO:0000313" key="8">
    <source>
        <dbReference type="Proteomes" id="UP000029003"/>
    </source>
</evidence>
<dbReference type="InterPro" id="IPR013525">
    <property type="entry name" value="ABC2_TM"/>
</dbReference>
<evidence type="ECO:0000256" key="2">
    <source>
        <dbReference type="ARBA" id="ARBA00022692"/>
    </source>
</evidence>
<dbReference type="Pfam" id="PF12698">
    <property type="entry name" value="ABC2_membrane_3"/>
    <property type="match status" value="1"/>
</dbReference>
<feature type="transmembrane region" description="Helical" evidence="5">
    <location>
        <begin position="569"/>
        <end position="592"/>
    </location>
</feature>
<gene>
    <name evidence="7" type="ORF">THER5_0249</name>
</gene>
<feature type="transmembrane region" description="Helical" evidence="5">
    <location>
        <begin position="598"/>
        <end position="619"/>
    </location>
</feature>
<evidence type="ECO:0000256" key="3">
    <source>
        <dbReference type="ARBA" id="ARBA00022989"/>
    </source>
</evidence>
<evidence type="ECO:0000313" key="7">
    <source>
        <dbReference type="EMBL" id="KFJ02068.1"/>
    </source>
</evidence>
<dbReference type="Proteomes" id="UP000029003">
    <property type="component" value="Unassembled WGS sequence"/>
</dbReference>
<feature type="transmembrane region" description="Helical" evidence="5">
    <location>
        <begin position="797"/>
        <end position="820"/>
    </location>
</feature>
<comment type="subcellular location">
    <subcellularLocation>
        <location evidence="1">Membrane</location>
        <topology evidence="1">Multi-pass membrane protein</topology>
    </subcellularLocation>
</comment>
<feature type="transmembrane region" description="Helical" evidence="5">
    <location>
        <begin position="628"/>
        <end position="647"/>
    </location>
</feature>
<feature type="transmembrane region" description="Helical" evidence="5">
    <location>
        <begin position="686"/>
        <end position="703"/>
    </location>
</feature>
<dbReference type="EMBL" id="JGZT01000007">
    <property type="protein sequence ID" value="KFJ02068.1"/>
    <property type="molecule type" value="Genomic_DNA"/>
</dbReference>
<reference evidence="7 8" key="1">
    <citation type="submission" date="2014-03" db="EMBL/GenBank/DDBJ databases">
        <title>Genomics of Bifidobacteria.</title>
        <authorList>
            <person name="Ventura M."/>
            <person name="Milani C."/>
            <person name="Lugli G.A."/>
        </authorList>
    </citation>
    <scope>NUCLEOTIDE SEQUENCE [LARGE SCALE GENOMIC DNA]</scope>
    <source>
        <strain evidence="7 8">LMG 21395</strain>
    </source>
</reference>
<name>A0A087E2R7_9BIFI</name>
<dbReference type="InterPro" id="IPR017501">
    <property type="entry name" value="Phage_infect_YhgE_C"/>
</dbReference>
<keyword evidence="2 5" id="KW-0812">Transmembrane</keyword>
<dbReference type="InterPro" id="IPR051328">
    <property type="entry name" value="T7SS_ABC-Transporter"/>
</dbReference>
<feature type="transmembrane region" description="Helical" evidence="5">
    <location>
        <begin position="21"/>
        <end position="38"/>
    </location>
</feature>
<keyword evidence="3 5" id="KW-1133">Transmembrane helix</keyword>
<dbReference type="PANTHER" id="PTHR43077">
    <property type="entry name" value="TRANSPORT PERMEASE YVFS-RELATED"/>
    <property type="match status" value="1"/>
</dbReference>
<dbReference type="OrthoDB" id="9811483at2"/>
<feature type="transmembrane region" description="Helical" evidence="5">
    <location>
        <begin position="526"/>
        <end position="548"/>
    </location>
</feature>
<dbReference type="NCBIfam" id="TIGR03062">
    <property type="entry name" value="pip_yhgE_Cterm"/>
    <property type="match status" value="1"/>
</dbReference>
<evidence type="ECO:0000256" key="1">
    <source>
        <dbReference type="ARBA" id="ARBA00004141"/>
    </source>
</evidence>
<dbReference type="InterPro" id="IPR017500">
    <property type="entry name" value="Phage_infect_YhgE_N"/>
</dbReference>
<evidence type="ECO:0000256" key="5">
    <source>
        <dbReference type="SAM" id="Phobius"/>
    </source>
</evidence>
<dbReference type="PANTHER" id="PTHR43077:SF10">
    <property type="entry name" value="TRANSPORT PERMEASE PROTEIN"/>
    <property type="match status" value="1"/>
</dbReference>
<evidence type="ECO:0000256" key="4">
    <source>
        <dbReference type="ARBA" id="ARBA00023136"/>
    </source>
</evidence>
<sequence length="858" mass="92216">MRNALKILRRDLLRWIKAPTAWVIAFGLCLIPPMYAWFNVRGFWNPYNNTNGIKVAVANKDKGTTSTLTGDLNAGKQVVDELKKNKQIGWTFMNESDALESVESERCYAAIIIPSDFSDSLVNVVTGGGDRPELSYYVNEKANSVATKVTDTGANTLDQQINSNFVSTASKAIVNIVNKTADTIDDQASTAGGSAAKDLRTTSNNLATIRQTMTDLDTTLAQVPTKTSAARASLNTATQLAAQAGNGLTGTSQLLKTAQTSINTFTSESSTTLDTSSSLLSQASSQTSLTVAALGTALTKANGSVQTALDAAQNVSDTNATIITELTELNTELGNAGIATDAGTAALKRLQQQNDNLQGSISDLTTLNRDINDTVTAGTTASQSLNDATQNTLQSTNEARTTINTTALPKLNSGLSSLASTSATLSALVTGQDSLVAQVNTVLDQLDQSAASTRSAINSAGDSLDRVQSKVDTLATDLTALSTSNALSNILGENGKLDAKKISDFMLSPTVLSTKTLFPVNSYGSAMAPLFTALALWVGAFTLTVILRTEADDDGIENITPGERYWGRWLLLAILAAGQGVTTTVGEMLLGVQAVNPFAFVGTGIIVALVYHSIIYALATTFLHIGKGIAIALVMVQIPGGTGLYPIEMMPSFFRKVYQLFPFTYGIGALRECIAGFYDGQWLDDIAKLMIFAVAFFILGLWLRPKTANLNRLFTRELEEGDMVVSEKMEMPGRTYGLTQIIRALAGRDEYRERIERRAARFTMLYPKLRRAALIMGIAVPVILAVVLSILTPSSKVNAMVIWLIWILLIMGFLMAIELIKDNIERQTRLGNLDEEAIQQILLDEQDSRPSRIGRHST</sequence>
<dbReference type="RefSeq" id="WP_029576094.1">
    <property type="nucleotide sequence ID" value="NZ_JGZT01000007.1"/>
</dbReference>
<proteinExistence type="predicted"/>
<comment type="caution">
    <text evidence="7">The sequence shown here is derived from an EMBL/GenBank/DDBJ whole genome shotgun (WGS) entry which is preliminary data.</text>
</comment>
<dbReference type="GO" id="GO:0016020">
    <property type="term" value="C:membrane"/>
    <property type="evidence" value="ECO:0007669"/>
    <property type="project" value="UniProtKB-SubCell"/>
</dbReference>
<organism evidence="7 8">
    <name type="scientific">Bifidobacterium thermacidophilum subsp. thermacidophilum</name>
    <dbReference type="NCBI Taxonomy" id="79262"/>
    <lineage>
        <taxon>Bacteria</taxon>
        <taxon>Bacillati</taxon>
        <taxon>Actinomycetota</taxon>
        <taxon>Actinomycetes</taxon>
        <taxon>Bifidobacteriales</taxon>
        <taxon>Bifidobacteriaceae</taxon>
        <taxon>Bifidobacterium</taxon>
    </lineage>
</organism>
<dbReference type="AlphaFoldDB" id="A0A087E2R7"/>
<evidence type="ECO:0000259" key="6">
    <source>
        <dbReference type="Pfam" id="PF12698"/>
    </source>
</evidence>
<keyword evidence="4 5" id="KW-0472">Membrane</keyword>
<dbReference type="Gene3D" id="3.40.1710.10">
    <property type="entry name" value="abc type-2 transporter like domain"/>
    <property type="match status" value="1"/>
</dbReference>
<feature type="domain" description="ABC-2 type transporter transmembrane" evidence="6">
    <location>
        <begin position="43"/>
        <end position="172"/>
    </location>
</feature>
<accession>A0A087E2R7</accession>